<dbReference type="InterPro" id="IPR023214">
    <property type="entry name" value="HAD_sf"/>
</dbReference>
<dbReference type="PANTHER" id="PTHR43611">
    <property type="entry name" value="ALPHA-D-GLUCOSE 1-PHOSPHATE PHOSPHATASE"/>
    <property type="match status" value="1"/>
</dbReference>
<dbReference type="CDD" id="cd02603">
    <property type="entry name" value="HAD_sEH-N_like"/>
    <property type="match status" value="1"/>
</dbReference>
<dbReference type="STRING" id="1602171.ST44_04835"/>
<sequence>MKIKNIMFDLGGVIMTIDQPSAVKRFKEIGLEDAERRLDPYTQSGIFGDLEEGKITAEEFIRELSRLCHRRLTFDECKYAWRGYTKEVPLRNIKVLDKLKSMGYRLILISNTNPFMMSWGMSDGFSGDGRNIADFFDSLYMSFKMKMMKPNRKMFEEIISKESILPEETLFVDDGPANIEMGKNLGFKTFCPQNGEDWTKELLDALEALNAR</sequence>
<name>A0A0D0IWM9_9BACT</name>
<dbReference type="Gene3D" id="3.40.50.1000">
    <property type="entry name" value="HAD superfamily/HAD-like"/>
    <property type="match status" value="1"/>
</dbReference>
<dbReference type="PANTHER" id="PTHR43611:SF3">
    <property type="entry name" value="FLAVIN MONONUCLEOTIDE HYDROLASE 1, CHLOROPLATIC"/>
    <property type="match status" value="1"/>
</dbReference>
<evidence type="ECO:0000313" key="1">
    <source>
        <dbReference type="EMBL" id="KIP63062.1"/>
    </source>
</evidence>
<dbReference type="SFLD" id="SFLDS00003">
    <property type="entry name" value="Haloacid_Dehalogenase"/>
    <property type="match status" value="1"/>
</dbReference>
<organism evidence="1 2">
    <name type="scientific">Prevotella pectinovora</name>
    <dbReference type="NCBI Taxonomy" id="1602169"/>
    <lineage>
        <taxon>Bacteria</taxon>
        <taxon>Pseudomonadati</taxon>
        <taxon>Bacteroidota</taxon>
        <taxon>Bacteroidia</taxon>
        <taxon>Bacteroidales</taxon>
        <taxon>Prevotellaceae</taxon>
        <taxon>Prevotella</taxon>
    </lineage>
</organism>
<dbReference type="Gene3D" id="1.10.150.240">
    <property type="entry name" value="Putative phosphatase, domain 2"/>
    <property type="match status" value="1"/>
</dbReference>
<evidence type="ECO:0000313" key="2">
    <source>
        <dbReference type="Proteomes" id="UP000032046"/>
    </source>
</evidence>
<dbReference type="SFLD" id="SFLDG01129">
    <property type="entry name" value="C1.5:_HAD__Beta-PGM__Phosphata"/>
    <property type="match status" value="1"/>
</dbReference>
<dbReference type="AlphaFoldDB" id="A0A0D0IWM9"/>
<dbReference type="NCBIfam" id="TIGR01509">
    <property type="entry name" value="HAD-SF-IA-v3"/>
    <property type="match status" value="1"/>
</dbReference>
<dbReference type="Pfam" id="PF00702">
    <property type="entry name" value="Hydrolase"/>
    <property type="match status" value="1"/>
</dbReference>
<reference evidence="1 2" key="1">
    <citation type="submission" date="2015-01" db="EMBL/GenBank/DDBJ databases">
        <title>Comparative genomics of non-oral Prevotella species.</title>
        <authorList>
            <person name="Accetto T."/>
            <person name="Nograsek B."/>
            <person name="Avgustin G."/>
        </authorList>
    </citation>
    <scope>NUCLEOTIDE SEQUENCE [LARGE SCALE GENOMIC DNA]</scope>
    <source>
        <strain evidence="1 2">P5-119</strain>
    </source>
</reference>
<dbReference type="RefSeq" id="WP_042518578.1">
    <property type="nucleotide sequence ID" value="NZ_JXQK01000048.1"/>
</dbReference>
<proteinExistence type="predicted"/>
<gene>
    <name evidence="1" type="ORF">ST44_04835</name>
</gene>
<protein>
    <submittedName>
        <fullName evidence="1">Haloacid dehalogenase</fullName>
    </submittedName>
</protein>
<dbReference type="InterPro" id="IPR036412">
    <property type="entry name" value="HAD-like_sf"/>
</dbReference>
<dbReference type="Proteomes" id="UP000032046">
    <property type="component" value="Unassembled WGS sequence"/>
</dbReference>
<dbReference type="SUPFAM" id="SSF56784">
    <property type="entry name" value="HAD-like"/>
    <property type="match status" value="1"/>
</dbReference>
<dbReference type="EMBL" id="JXQK01000048">
    <property type="protein sequence ID" value="KIP63062.1"/>
    <property type="molecule type" value="Genomic_DNA"/>
</dbReference>
<dbReference type="InterPro" id="IPR023198">
    <property type="entry name" value="PGP-like_dom2"/>
</dbReference>
<dbReference type="InterPro" id="IPR006439">
    <property type="entry name" value="HAD-SF_hydro_IA"/>
</dbReference>
<accession>A0A0D0IWM9</accession>
<comment type="caution">
    <text evidence="1">The sequence shown here is derived from an EMBL/GenBank/DDBJ whole genome shotgun (WGS) entry which is preliminary data.</text>
</comment>
<keyword evidence="2" id="KW-1185">Reference proteome</keyword>